<protein>
    <submittedName>
        <fullName evidence="2">Uncharacterized protein</fullName>
    </submittedName>
</protein>
<keyword evidence="3" id="KW-1185">Reference proteome</keyword>
<dbReference type="Proteomes" id="UP001365542">
    <property type="component" value="Unassembled WGS sequence"/>
</dbReference>
<proteinExistence type="predicted"/>
<evidence type="ECO:0000256" key="1">
    <source>
        <dbReference type="SAM" id="MobiDB-lite"/>
    </source>
</evidence>
<gene>
    <name evidence="2" type="ORF">TWF694_002535</name>
</gene>
<dbReference type="EMBL" id="JAVHJO010000011">
    <property type="protein sequence ID" value="KAK6533598.1"/>
    <property type="molecule type" value="Genomic_DNA"/>
</dbReference>
<evidence type="ECO:0000313" key="3">
    <source>
        <dbReference type="Proteomes" id="UP001365542"/>
    </source>
</evidence>
<sequence length="146" mass="16509">MSAPEGIFYTESFVVYRPHREATDKDDIVVWASGREPLDTSHFPPDLSQFQTLPPLPPPLPPPPAPRLQPRVLPPPPTPPAPQAVQVPKEIVSVCGCIWQKFPLTDGSTVPLRVRSCHRGDCPWTYPPHWRYSPVVHPSFRERYFG</sequence>
<evidence type="ECO:0000313" key="2">
    <source>
        <dbReference type="EMBL" id="KAK6533598.1"/>
    </source>
</evidence>
<accession>A0AAV9X3H4</accession>
<organism evidence="2 3">
    <name type="scientific">Orbilia ellipsospora</name>
    <dbReference type="NCBI Taxonomy" id="2528407"/>
    <lineage>
        <taxon>Eukaryota</taxon>
        <taxon>Fungi</taxon>
        <taxon>Dikarya</taxon>
        <taxon>Ascomycota</taxon>
        <taxon>Pezizomycotina</taxon>
        <taxon>Orbiliomycetes</taxon>
        <taxon>Orbiliales</taxon>
        <taxon>Orbiliaceae</taxon>
        <taxon>Orbilia</taxon>
    </lineage>
</organism>
<dbReference type="AlphaFoldDB" id="A0AAV9X3H4"/>
<feature type="region of interest" description="Disordered" evidence="1">
    <location>
        <begin position="40"/>
        <end position="84"/>
    </location>
</feature>
<feature type="compositionally biased region" description="Pro residues" evidence="1">
    <location>
        <begin position="54"/>
        <end position="82"/>
    </location>
</feature>
<reference evidence="2 3" key="1">
    <citation type="submission" date="2019-10" db="EMBL/GenBank/DDBJ databases">
        <authorList>
            <person name="Palmer J.M."/>
        </authorList>
    </citation>
    <scope>NUCLEOTIDE SEQUENCE [LARGE SCALE GENOMIC DNA]</scope>
    <source>
        <strain evidence="2 3">TWF694</strain>
    </source>
</reference>
<comment type="caution">
    <text evidence="2">The sequence shown here is derived from an EMBL/GenBank/DDBJ whole genome shotgun (WGS) entry which is preliminary data.</text>
</comment>
<name>A0AAV9X3H4_9PEZI</name>